<protein>
    <recommendedName>
        <fullName evidence="5">Elongator complex protein 4</fullName>
    </recommendedName>
</protein>
<keyword evidence="8" id="KW-0539">Nucleus</keyword>
<evidence type="ECO:0000313" key="11">
    <source>
        <dbReference type="Proteomes" id="UP000288859"/>
    </source>
</evidence>
<dbReference type="GO" id="GO:0008023">
    <property type="term" value="C:transcription elongation factor complex"/>
    <property type="evidence" value="ECO:0007669"/>
    <property type="project" value="TreeGrafter"/>
</dbReference>
<reference evidence="10 11" key="1">
    <citation type="submission" date="2017-03" db="EMBL/GenBank/DDBJ databases">
        <title>Genomes of endolithic fungi from Antarctica.</title>
        <authorList>
            <person name="Coleine C."/>
            <person name="Masonjones S."/>
            <person name="Stajich J.E."/>
        </authorList>
    </citation>
    <scope>NUCLEOTIDE SEQUENCE [LARGE SCALE GENOMIC DNA]</scope>
    <source>
        <strain evidence="10 11">CCFEE 6314</strain>
    </source>
</reference>
<evidence type="ECO:0000256" key="4">
    <source>
        <dbReference type="ARBA" id="ARBA00007573"/>
    </source>
</evidence>
<comment type="pathway">
    <text evidence="3">tRNA modification; 5-methoxycarbonylmethyl-2-thiouridine-tRNA biosynthesis.</text>
</comment>
<dbReference type="UniPathway" id="UPA00988"/>
<gene>
    <name evidence="10" type="ORF">B0A52_08097</name>
</gene>
<feature type="region of interest" description="Disordered" evidence="9">
    <location>
        <begin position="362"/>
        <end position="390"/>
    </location>
</feature>
<sequence>MSFRRRNVGLTGSTRPDGSSTAQVQAKENIVLPGVRPSPNDGRLTTSTGTSSLDGLLAGHSGLVLGSSLLIEESGTTDYAGALLRFYAAEGLVQGHHVHVIGLPEHWGRELPGVVGDSEKKDQPASRGEKMKIAWRYESLGQFGAGPSARERSKPSSPQEGAANAASQSIPISFCHTFDLTKRLVHPSSAKIEFLPLGFNPSLSPFSAILERLKGSLANSSPDSVHRIVVPSLLSPAIYPSHASQPQNILEFLHSLRALYATYSNRVTAVFSLPVSLYPRSSGLVRWIELLNDGVLELSPFPHSAEGDRATRGPDGATEDPPQGLLQIHRLPVLHERGSGTRTSETDWTFTLSRRKFVIKPFNLPPVEGDTDAQQAEGPSSKNNKADLEF</sequence>
<dbReference type="GO" id="GO:0033588">
    <property type="term" value="C:elongator holoenzyme complex"/>
    <property type="evidence" value="ECO:0007669"/>
    <property type="project" value="InterPro"/>
</dbReference>
<dbReference type="Proteomes" id="UP000288859">
    <property type="component" value="Unassembled WGS sequence"/>
</dbReference>
<evidence type="ECO:0000256" key="5">
    <source>
        <dbReference type="ARBA" id="ARBA00020265"/>
    </source>
</evidence>
<comment type="similarity">
    <text evidence="4">Belongs to the ELP4 family.</text>
</comment>
<feature type="compositionally biased region" description="Polar residues" evidence="9">
    <location>
        <begin position="155"/>
        <end position="165"/>
    </location>
</feature>
<keyword evidence="7" id="KW-0819">tRNA processing</keyword>
<feature type="compositionally biased region" description="Polar residues" evidence="9">
    <location>
        <begin position="372"/>
        <end position="383"/>
    </location>
</feature>
<feature type="compositionally biased region" description="Polar residues" evidence="9">
    <location>
        <begin position="10"/>
        <end position="23"/>
    </location>
</feature>
<evidence type="ECO:0000256" key="2">
    <source>
        <dbReference type="ARBA" id="ARBA00004496"/>
    </source>
</evidence>
<feature type="region of interest" description="Disordered" evidence="9">
    <location>
        <begin position="144"/>
        <end position="165"/>
    </location>
</feature>
<evidence type="ECO:0000256" key="8">
    <source>
        <dbReference type="ARBA" id="ARBA00023242"/>
    </source>
</evidence>
<dbReference type="Pfam" id="PF05625">
    <property type="entry name" value="PAXNEB"/>
    <property type="match status" value="1"/>
</dbReference>
<dbReference type="InterPro" id="IPR008728">
    <property type="entry name" value="Elongator_complex_protein_4"/>
</dbReference>
<keyword evidence="6" id="KW-0963">Cytoplasm</keyword>
<evidence type="ECO:0000256" key="3">
    <source>
        <dbReference type="ARBA" id="ARBA00005043"/>
    </source>
</evidence>
<dbReference type="Gene3D" id="3.40.50.300">
    <property type="entry name" value="P-loop containing nucleotide triphosphate hydrolases"/>
    <property type="match status" value="1"/>
</dbReference>
<evidence type="ECO:0000313" key="10">
    <source>
        <dbReference type="EMBL" id="RVX67569.1"/>
    </source>
</evidence>
<dbReference type="GO" id="GO:0002098">
    <property type="term" value="P:tRNA wobble uridine modification"/>
    <property type="evidence" value="ECO:0007669"/>
    <property type="project" value="InterPro"/>
</dbReference>
<dbReference type="PANTHER" id="PTHR12896">
    <property type="entry name" value="PAX6 NEIGHBOR PROTEIN PAXNEB"/>
    <property type="match status" value="1"/>
</dbReference>
<feature type="region of interest" description="Disordered" evidence="9">
    <location>
        <begin position="1"/>
        <end position="23"/>
    </location>
</feature>
<feature type="region of interest" description="Disordered" evidence="9">
    <location>
        <begin position="302"/>
        <end position="323"/>
    </location>
</feature>
<proteinExistence type="inferred from homology"/>
<evidence type="ECO:0000256" key="1">
    <source>
        <dbReference type="ARBA" id="ARBA00004123"/>
    </source>
</evidence>
<dbReference type="EMBL" id="NAJM01000046">
    <property type="protein sequence ID" value="RVX67569.1"/>
    <property type="molecule type" value="Genomic_DNA"/>
</dbReference>
<accession>A0A438MXA1</accession>
<dbReference type="InterPro" id="IPR027417">
    <property type="entry name" value="P-loop_NTPase"/>
</dbReference>
<dbReference type="VEuPathDB" id="FungiDB:PV10_04984"/>
<dbReference type="OrthoDB" id="289162at2759"/>
<name>A0A438MXA1_EXOME</name>
<dbReference type="CDD" id="cd19494">
    <property type="entry name" value="Elp4"/>
    <property type="match status" value="1"/>
</dbReference>
<dbReference type="AlphaFoldDB" id="A0A438MXA1"/>
<dbReference type="PANTHER" id="PTHR12896:SF1">
    <property type="entry name" value="ELONGATOR COMPLEX PROTEIN 4"/>
    <property type="match status" value="1"/>
</dbReference>
<evidence type="ECO:0000256" key="7">
    <source>
        <dbReference type="ARBA" id="ARBA00022694"/>
    </source>
</evidence>
<evidence type="ECO:0000256" key="6">
    <source>
        <dbReference type="ARBA" id="ARBA00022490"/>
    </source>
</evidence>
<evidence type="ECO:0000256" key="9">
    <source>
        <dbReference type="SAM" id="MobiDB-lite"/>
    </source>
</evidence>
<comment type="caution">
    <text evidence="10">The sequence shown here is derived from an EMBL/GenBank/DDBJ whole genome shotgun (WGS) entry which is preliminary data.</text>
</comment>
<comment type="subcellular location">
    <subcellularLocation>
        <location evidence="2">Cytoplasm</location>
    </subcellularLocation>
    <subcellularLocation>
        <location evidence="1">Nucleus</location>
    </subcellularLocation>
</comment>
<organism evidence="10 11">
    <name type="scientific">Exophiala mesophila</name>
    <name type="common">Black yeast-like fungus</name>
    <dbReference type="NCBI Taxonomy" id="212818"/>
    <lineage>
        <taxon>Eukaryota</taxon>
        <taxon>Fungi</taxon>
        <taxon>Dikarya</taxon>
        <taxon>Ascomycota</taxon>
        <taxon>Pezizomycotina</taxon>
        <taxon>Eurotiomycetes</taxon>
        <taxon>Chaetothyriomycetidae</taxon>
        <taxon>Chaetothyriales</taxon>
        <taxon>Herpotrichiellaceae</taxon>
        <taxon>Exophiala</taxon>
    </lineage>
</organism>
<dbReference type="GO" id="GO:0005737">
    <property type="term" value="C:cytoplasm"/>
    <property type="evidence" value="ECO:0007669"/>
    <property type="project" value="UniProtKB-SubCell"/>
</dbReference>